<dbReference type="InParanoid" id="A0A1V9X1H2"/>
<evidence type="ECO:0000256" key="3">
    <source>
        <dbReference type="ARBA" id="ARBA00022729"/>
    </source>
</evidence>
<dbReference type="Proteomes" id="UP000192247">
    <property type="component" value="Unassembled WGS sequence"/>
</dbReference>
<dbReference type="PROSITE" id="PS50986">
    <property type="entry name" value="MANSC"/>
    <property type="match status" value="1"/>
</dbReference>
<name>A0A1V9X1H2_9ACAR</name>
<dbReference type="GO" id="GO:0016020">
    <property type="term" value="C:membrane"/>
    <property type="evidence" value="ECO:0007669"/>
    <property type="project" value="UniProtKB-SubCell"/>
</dbReference>
<proteinExistence type="predicted"/>
<evidence type="ECO:0000256" key="7">
    <source>
        <dbReference type="SAM" id="MobiDB-lite"/>
    </source>
</evidence>
<evidence type="ECO:0000313" key="10">
    <source>
        <dbReference type="Proteomes" id="UP000192247"/>
    </source>
</evidence>
<protein>
    <recommendedName>
        <fullName evidence="8">MANSC domain-containing protein</fullName>
    </recommendedName>
</protein>
<dbReference type="PANTHER" id="PTHR46876:SF1">
    <property type="entry name" value="LOW-DENSITY LIPOPROTEIN RECEPTOR-RELATED PROTEIN 11"/>
    <property type="match status" value="1"/>
</dbReference>
<dbReference type="OrthoDB" id="10037294at2759"/>
<keyword evidence="5" id="KW-0472">Membrane</keyword>
<feature type="region of interest" description="Disordered" evidence="7">
    <location>
        <begin position="342"/>
        <end position="361"/>
    </location>
</feature>
<dbReference type="PANTHER" id="PTHR46876">
    <property type="entry name" value="LOW-DENSITY LIPOPROTEIN RECEPTOR-RELATED PROTEIN 11"/>
    <property type="match status" value="1"/>
</dbReference>
<reference evidence="9 10" key="1">
    <citation type="journal article" date="2017" name="Gigascience">
        <title>Draft genome of the honey bee ectoparasitic mite, Tropilaelaps mercedesae, is shaped by the parasitic life history.</title>
        <authorList>
            <person name="Dong X."/>
            <person name="Armstrong S.D."/>
            <person name="Xia D."/>
            <person name="Makepeace B.L."/>
            <person name="Darby A.C."/>
            <person name="Kadowaki T."/>
        </authorList>
    </citation>
    <scope>NUCLEOTIDE SEQUENCE [LARGE SCALE GENOMIC DNA]</scope>
    <source>
        <strain evidence="9">Wuxi-XJTLU</strain>
    </source>
</reference>
<comment type="subcellular location">
    <subcellularLocation>
        <location evidence="1">Membrane</location>
        <topology evidence="1">Single-pass type I membrane protein</topology>
    </subcellularLocation>
</comment>
<evidence type="ECO:0000313" key="9">
    <source>
        <dbReference type="EMBL" id="OQR67261.1"/>
    </source>
</evidence>
<keyword evidence="3" id="KW-0732">Signal</keyword>
<evidence type="ECO:0000259" key="8">
    <source>
        <dbReference type="PROSITE" id="PS50986"/>
    </source>
</evidence>
<gene>
    <name evidence="9" type="ORF">BIW11_04807</name>
</gene>
<sequence length="361" mass="39365">MAQSLTSRSSSSMNRKANVYCALSDSPAAAPVSVPSRTPRCPFDHPMAVLTPAAGTPPECLSPLSAPHAHFHPNGDLLAILSDLPPRLGLGQKSPHAYGDRNPSRTTAAMKALGYVQLFTVITVSTAVREGEFRPSGKRHRAAMCSEWAIFLVFCAMGAEAPTRTSTGSTPPASDAQRHATLHGNKTAPTFKRRVDINLQCRKHVMEFARRLGGLDRVRLDESLRLKRLTPFGLMQSPTQGLQSILNSFDIRTSTIIRTNDSLQAGAKYLNERQLRSSAECSLYCWEVSSCNVAVFEEKSNGACYLFDCGTPENFGCQFTPHEAYTVALLTTRSQHESELVSLKHAGHGHGDGEDQRLRIG</sequence>
<keyword evidence="4" id="KW-1133">Transmembrane helix</keyword>
<feature type="region of interest" description="Disordered" evidence="7">
    <location>
        <begin position="163"/>
        <end position="187"/>
    </location>
</feature>
<evidence type="ECO:0000256" key="6">
    <source>
        <dbReference type="ARBA" id="ARBA00023180"/>
    </source>
</evidence>
<organism evidence="9 10">
    <name type="scientific">Tropilaelaps mercedesae</name>
    <dbReference type="NCBI Taxonomy" id="418985"/>
    <lineage>
        <taxon>Eukaryota</taxon>
        <taxon>Metazoa</taxon>
        <taxon>Ecdysozoa</taxon>
        <taxon>Arthropoda</taxon>
        <taxon>Chelicerata</taxon>
        <taxon>Arachnida</taxon>
        <taxon>Acari</taxon>
        <taxon>Parasitiformes</taxon>
        <taxon>Mesostigmata</taxon>
        <taxon>Gamasina</taxon>
        <taxon>Dermanyssoidea</taxon>
        <taxon>Laelapidae</taxon>
        <taxon>Tropilaelaps</taxon>
    </lineage>
</organism>
<dbReference type="Pfam" id="PF07502">
    <property type="entry name" value="MANEC"/>
    <property type="match status" value="1"/>
</dbReference>
<feature type="compositionally biased region" description="Polar residues" evidence="7">
    <location>
        <begin position="163"/>
        <end position="172"/>
    </location>
</feature>
<evidence type="ECO:0000256" key="5">
    <source>
        <dbReference type="ARBA" id="ARBA00023136"/>
    </source>
</evidence>
<dbReference type="SMART" id="SM00765">
    <property type="entry name" value="MANEC"/>
    <property type="match status" value="1"/>
</dbReference>
<keyword evidence="2" id="KW-0812">Transmembrane</keyword>
<evidence type="ECO:0000256" key="2">
    <source>
        <dbReference type="ARBA" id="ARBA00022692"/>
    </source>
</evidence>
<accession>A0A1V9X1H2</accession>
<evidence type="ECO:0000256" key="4">
    <source>
        <dbReference type="ARBA" id="ARBA00022989"/>
    </source>
</evidence>
<evidence type="ECO:0000256" key="1">
    <source>
        <dbReference type="ARBA" id="ARBA00004479"/>
    </source>
</evidence>
<feature type="compositionally biased region" description="Basic and acidic residues" evidence="7">
    <location>
        <begin position="349"/>
        <end position="361"/>
    </location>
</feature>
<dbReference type="EMBL" id="MNPL01029414">
    <property type="protein sequence ID" value="OQR67261.1"/>
    <property type="molecule type" value="Genomic_DNA"/>
</dbReference>
<keyword evidence="6" id="KW-0325">Glycoprotein</keyword>
<feature type="non-terminal residue" evidence="9">
    <location>
        <position position="361"/>
    </location>
</feature>
<keyword evidence="10" id="KW-1185">Reference proteome</keyword>
<dbReference type="InterPro" id="IPR011106">
    <property type="entry name" value="MANSC_N"/>
</dbReference>
<dbReference type="AlphaFoldDB" id="A0A1V9X1H2"/>
<feature type="domain" description="MANSC" evidence="8">
    <location>
        <begin position="251"/>
        <end position="328"/>
    </location>
</feature>
<dbReference type="InterPro" id="IPR013980">
    <property type="entry name" value="MANSC_dom"/>
</dbReference>
<comment type="caution">
    <text evidence="9">The sequence shown here is derived from an EMBL/GenBank/DDBJ whole genome shotgun (WGS) entry which is preliminary data.</text>
</comment>